<dbReference type="InterPro" id="IPR015915">
    <property type="entry name" value="Kelch-typ_b-propeller"/>
</dbReference>
<accession>A0ABD1BZR9</accession>
<dbReference type="CDD" id="cd22157">
    <property type="entry name" value="F-box_AtFBW1-like"/>
    <property type="match status" value="1"/>
</dbReference>
<dbReference type="InterPro" id="IPR011043">
    <property type="entry name" value="Gal_Oxase/kelch_b-propeller"/>
</dbReference>
<dbReference type="Pfam" id="PF08268">
    <property type="entry name" value="FBA_3"/>
    <property type="match status" value="1"/>
</dbReference>
<dbReference type="SMART" id="SM00256">
    <property type="entry name" value="FBOX"/>
    <property type="match status" value="1"/>
</dbReference>
<dbReference type="InterPro" id="IPR013187">
    <property type="entry name" value="F-box-assoc_dom_typ3"/>
</dbReference>
<feature type="domain" description="F-box" evidence="1">
    <location>
        <begin position="28"/>
        <end position="73"/>
    </location>
</feature>
<protein>
    <submittedName>
        <fullName evidence="2">F-box protein</fullName>
    </submittedName>
</protein>
<evidence type="ECO:0000313" key="2">
    <source>
        <dbReference type="EMBL" id="KAL1222687.1"/>
    </source>
</evidence>
<dbReference type="PROSITE" id="PS50181">
    <property type="entry name" value="FBOX"/>
    <property type="match status" value="1"/>
</dbReference>
<dbReference type="PANTHER" id="PTHR31672:SF13">
    <property type="entry name" value="F-BOX PROTEIN CPR30-LIKE"/>
    <property type="match status" value="1"/>
</dbReference>
<dbReference type="InterPro" id="IPR001810">
    <property type="entry name" value="F-box_dom"/>
</dbReference>
<dbReference type="NCBIfam" id="TIGR01640">
    <property type="entry name" value="F_box_assoc_1"/>
    <property type="match status" value="1"/>
</dbReference>
<gene>
    <name evidence="2" type="ORF">V5N11_004438</name>
</gene>
<dbReference type="InterPro" id="IPR050796">
    <property type="entry name" value="SCF_F-box_component"/>
</dbReference>
<dbReference type="AlphaFoldDB" id="A0ABD1BZR9"/>
<dbReference type="Proteomes" id="UP001558713">
    <property type="component" value="Unassembled WGS sequence"/>
</dbReference>
<evidence type="ECO:0000259" key="1">
    <source>
        <dbReference type="PROSITE" id="PS50181"/>
    </source>
</evidence>
<dbReference type="EMBL" id="JBANAX010000092">
    <property type="protein sequence ID" value="KAL1222687.1"/>
    <property type="molecule type" value="Genomic_DNA"/>
</dbReference>
<name>A0ABD1BZR9_CARAN</name>
<dbReference type="Gene3D" id="1.20.1280.50">
    <property type="match status" value="1"/>
</dbReference>
<evidence type="ECO:0000313" key="3">
    <source>
        <dbReference type="Proteomes" id="UP001558713"/>
    </source>
</evidence>
<dbReference type="InterPro" id="IPR036047">
    <property type="entry name" value="F-box-like_dom_sf"/>
</dbReference>
<proteinExistence type="predicted"/>
<comment type="caution">
    <text evidence="2">The sequence shown here is derived from an EMBL/GenBank/DDBJ whole genome shotgun (WGS) entry which is preliminary data.</text>
</comment>
<dbReference type="InterPro" id="IPR017451">
    <property type="entry name" value="F-box-assoc_interact_dom"/>
</dbReference>
<dbReference type="Pfam" id="PF00646">
    <property type="entry name" value="F-box"/>
    <property type="match status" value="1"/>
</dbReference>
<organism evidence="2 3">
    <name type="scientific">Cardamine amara subsp. amara</name>
    <dbReference type="NCBI Taxonomy" id="228776"/>
    <lineage>
        <taxon>Eukaryota</taxon>
        <taxon>Viridiplantae</taxon>
        <taxon>Streptophyta</taxon>
        <taxon>Embryophyta</taxon>
        <taxon>Tracheophyta</taxon>
        <taxon>Spermatophyta</taxon>
        <taxon>Magnoliopsida</taxon>
        <taxon>eudicotyledons</taxon>
        <taxon>Gunneridae</taxon>
        <taxon>Pentapetalae</taxon>
        <taxon>rosids</taxon>
        <taxon>malvids</taxon>
        <taxon>Brassicales</taxon>
        <taxon>Brassicaceae</taxon>
        <taxon>Cardamineae</taxon>
        <taxon>Cardamine</taxon>
    </lineage>
</organism>
<dbReference type="PANTHER" id="PTHR31672">
    <property type="entry name" value="BNACNNG10540D PROTEIN"/>
    <property type="match status" value="1"/>
</dbReference>
<sequence>MTSLELLTTKQVTSSARKEIKRSRRESEKIQILIPNDIVEEIMVRLPVRSLMRFQTASKHWRSLIRSKFFGERHMALEKSKECKLLFFCNDFEEGAVDTHFLKTMDLETSVAEETAFEVEGLERCLKVSQSCDGLVCFYDFTRAVKVLNPATGTYIVLPLSRIQRLWIEREPVQDPNPVPEPLFSLSSFGFGKDSVNGRYKLVWLYNNCPSTTTTCEVLDLEEKKWRFVNTITLDHHSILGNQNPAFANGSLYWLTGNNLGYPTMNTTLIVFDIHTEVFQVIPTPPFITRDASSGHIVLCNLHGRLCISELKGDCKQEFWWRVKNNTWEKIFSVDLRSTSTWFRGITWEPLTPLDIRRDTNKVILSRRYQDNLVALDLDPHSTNCHFYCSCDYGLVVPYFPSLSLFNSIENYNPLSVDLSNNFDVYISVKQILK</sequence>
<dbReference type="Gene3D" id="2.120.10.80">
    <property type="entry name" value="Kelch-type beta propeller"/>
    <property type="match status" value="1"/>
</dbReference>
<keyword evidence="3" id="KW-1185">Reference proteome</keyword>
<dbReference type="SUPFAM" id="SSF81383">
    <property type="entry name" value="F-box domain"/>
    <property type="match status" value="1"/>
</dbReference>
<dbReference type="SUPFAM" id="SSF50965">
    <property type="entry name" value="Galactose oxidase, central domain"/>
    <property type="match status" value="1"/>
</dbReference>
<reference evidence="2 3" key="1">
    <citation type="submission" date="2024-04" db="EMBL/GenBank/DDBJ databases">
        <title>Genome assembly C_amara_ONT_v2.</title>
        <authorList>
            <person name="Yant L."/>
            <person name="Moore C."/>
            <person name="Slenker M."/>
        </authorList>
    </citation>
    <scope>NUCLEOTIDE SEQUENCE [LARGE SCALE GENOMIC DNA]</scope>
    <source>
        <tissue evidence="2">Leaf</tissue>
    </source>
</reference>